<reference evidence="2" key="1">
    <citation type="submission" date="2023-07" db="EMBL/GenBank/DDBJ databases">
        <title>Whole genome shotgun sequence of Streptomyces nojiriensis NBRC 13794.</title>
        <authorList>
            <person name="Komaki H."/>
            <person name="Tamura T."/>
        </authorList>
    </citation>
    <scope>NUCLEOTIDE SEQUENCE [LARGE SCALE GENOMIC DNA]</scope>
    <source>
        <strain evidence="2">NBRC 13794</strain>
    </source>
</reference>
<protein>
    <submittedName>
        <fullName evidence="1">Uncharacterized protein</fullName>
    </submittedName>
</protein>
<keyword evidence="2" id="KW-1185">Reference proteome</keyword>
<evidence type="ECO:0000313" key="1">
    <source>
        <dbReference type="EMBL" id="GHI67085.1"/>
    </source>
</evidence>
<evidence type="ECO:0000313" key="2">
    <source>
        <dbReference type="Proteomes" id="UP000613974"/>
    </source>
</evidence>
<sequence length="142" mass="15320">MTRTFKYRLRSPLGGLAADLSARAVPPGEAAGPSVGIHRGVRLLLPGKGMYWEDLAWLSFVVALRAEELCARCPEGVHLEIVSLDFALTDYRPEVAALAMDGWLRAEFDLPDTGIACSYSGGADPYAFAWAGAEPPLRSPRS</sequence>
<dbReference type="Proteomes" id="UP000613974">
    <property type="component" value="Unassembled WGS sequence"/>
</dbReference>
<gene>
    <name evidence="1" type="ORF">Snoj_10030</name>
</gene>
<dbReference type="GeneID" id="95593445"/>
<name>A0ABQ3SG16_9ACTN</name>
<dbReference type="RefSeq" id="WP_189745916.1">
    <property type="nucleotide sequence ID" value="NZ_BMRL01000019.1"/>
</dbReference>
<accession>A0ABQ3SG16</accession>
<comment type="caution">
    <text evidence="1">The sequence shown here is derived from an EMBL/GenBank/DDBJ whole genome shotgun (WGS) entry which is preliminary data.</text>
</comment>
<organism evidence="1 2">
    <name type="scientific">Streptomyces nojiriensis</name>
    <dbReference type="NCBI Taxonomy" id="66374"/>
    <lineage>
        <taxon>Bacteria</taxon>
        <taxon>Bacillati</taxon>
        <taxon>Actinomycetota</taxon>
        <taxon>Actinomycetes</taxon>
        <taxon>Kitasatosporales</taxon>
        <taxon>Streptomycetaceae</taxon>
        <taxon>Streptomyces</taxon>
    </lineage>
</organism>
<dbReference type="EMBL" id="BNEC01000003">
    <property type="protein sequence ID" value="GHI67085.1"/>
    <property type="molecule type" value="Genomic_DNA"/>
</dbReference>
<proteinExistence type="predicted"/>